<evidence type="ECO:0000313" key="10">
    <source>
        <dbReference type="Proteomes" id="UP000435138"/>
    </source>
</evidence>
<evidence type="ECO:0000256" key="1">
    <source>
        <dbReference type="ARBA" id="ARBA00004141"/>
    </source>
</evidence>
<dbReference type="GO" id="GO:0016757">
    <property type="term" value="F:glycosyltransferase activity"/>
    <property type="evidence" value="ECO:0007669"/>
    <property type="project" value="UniProtKB-KW"/>
</dbReference>
<dbReference type="EMBL" id="WIXI01000033">
    <property type="protein sequence ID" value="MQY45476.1"/>
    <property type="molecule type" value="Genomic_DNA"/>
</dbReference>
<feature type="transmembrane region" description="Helical" evidence="8">
    <location>
        <begin position="517"/>
        <end position="548"/>
    </location>
</feature>
<dbReference type="Proteomes" id="UP000435138">
    <property type="component" value="Unassembled WGS sequence"/>
</dbReference>
<evidence type="ECO:0000256" key="7">
    <source>
        <dbReference type="SAM" id="MobiDB-lite"/>
    </source>
</evidence>
<dbReference type="SUPFAM" id="SSF53448">
    <property type="entry name" value="Nucleotide-diphospho-sugar transferases"/>
    <property type="match status" value="1"/>
</dbReference>
<reference evidence="9 10" key="1">
    <citation type="submission" date="2019-11" db="EMBL/GenBank/DDBJ databases">
        <title>Genome analysis of Rhizobacterium cereale a novel genus and species isolated from maize roots in North Spain.</title>
        <authorList>
            <person name="Menendez E."/>
            <person name="Flores-Felix J.D."/>
            <person name="Ramirez-Bahena M.-H."/>
            <person name="Igual J.M."/>
            <person name="Garcia-Fraile P."/>
            <person name="Peix A."/>
            <person name="Velazquez E."/>
        </authorList>
    </citation>
    <scope>NUCLEOTIDE SEQUENCE [LARGE SCALE GENOMIC DNA]</scope>
    <source>
        <strain evidence="9 10">RZME27</strain>
    </source>
</reference>
<keyword evidence="10" id="KW-1185">Reference proteome</keyword>
<proteinExistence type="predicted"/>
<feature type="region of interest" description="Disordered" evidence="7">
    <location>
        <begin position="1"/>
        <end position="31"/>
    </location>
</feature>
<gene>
    <name evidence="9" type="ORF">GAO09_05295</name>
</gene>
<feature type="transmembrane region" description="Helical" evidence="8">
    <location>
        <begin position="221"/>
        <end position="245"/>
    </location>
</feature>
<comment type="subcellular location">
    <subcellularLocation>
        <location evidence="1">Membrane</location>
        <topology evidence="1">Multi-pass membrane protein</topology>
    </subcellularLocation>
</comment>
<feature type="transmembrane region" description="Helical" evidence="8">
    <location>
        <begin position="560"/>
        <end position="582"/>
    </location>
</feature>
<organism evidence="9 10">
    <name type="scientific">Endobacterium cereale</name>
    <dbReference type="NCBI Taxonomy" id="2663029"/>
    <lineage>
        <taxon>Bacteria</taxon>
        <taxon>Pseudomonadati</taxon>
        <taxon>Pseudomonadota</taxon>
        <taxon>Alphaproteobacteria</taxon>
        <taxon>Hyphomicrobiales</taxon>
        <taxon>Rhizobiaceae</taxon>
        <taxon>Endobacterium</taxon>
    </lineage>
</organism>
<dbReference type="Gene3D" id="3.90.550.10">
    <property type="entry name" value="Spore Coat Polysaccharide Biosynthesis Protein SpsA, Chain A"/>
    <property type="match status" value="1"/>
</dbReference>
<feature type="compositionally biased region" description="Low complexity" evidence="7">
    <location>
        <begin position="15"/>
        <end position="26"/>
    </location>
</feature>
<dbReference type="InterPro" id="IPR029044">
    <property type="entry name" value="Nucleotide-diphossugar_trans"/>
</dbReference>
<comment type="caution">
    <text evidence="9">The sequence shown here is derived from an EMBL/GenBank/DDBJ whole genome shotgun (WGS) entry which is preliminary data.</text>
</comment>
<sequence length="641" mass="70878">MRVGEYFHGPPVRHTTTAASAPASSSFHDGSRGEEIAALSGLGFGKPMIQRWIKRADAHGTSVEAELLADGSIREDAYFSAMARFLRLPFIAKIDPASIVDMDHLDIQLLHPNQIRLTHAKKAPQVAIVPEAAKLSALAALLDRLPGLRQGLAVTTPSQIRSGVWLAGAARRSRIAVSDLFETHAHGSARIVLSGAQGFMAGGLIVALAVMLLFAPGPSLSALHIVLSLLYLSSLLLRIAALLHLKRCRRPATRTTNIDRPDLPVYTVMVALYREADVVGQLVNSLERLDWPPALLDIKLICEADDTETITALLALPLKPHFEIVHVPACQPRTKPKALTYALPAARGEFLTIYDAEDRPHSQQLREAFQRFRESDDDIACLQAPLVITNAQQSAFSAIFALEYSGLFRALLPMLAAYRLPLPLGGTSNHFRTKTLIDAGGWDPFNVTEDADLGLRLYRRGYRTATIDRQTLEDAPTSLRVWLGQRTRWYKGWMQTWLVTTRNPADHLRQMGWRGALAFHLLIGGMLVSALLHPLLLVAFAAGLYAILYTPSALAGLLHHPMTIIDSVNILGSYILLVQLGLRSMTSHERRLVGWRWTAVPLYWMMTSVAAWKALNELRTKPFFWNKTPHRPVDATIGTKK</sequence>
<keyword evidence="2" id="KW-0328">Glycosyltransferase</keyword>
<keyword evidence="4 8" id="KW-0812">Transmembrane</keyword>
<evidence type="ECO:0000256" key="5">
    <source>
        <dbReference type="ARBA" id="ARBA00022989"/>
    </source>
</evidence>
<feature type="transmembrane region" description="Helical" evidence="8">
    <location>
        <begin position="191"/>
        <end position="215"/>
    </location>
</feature>
<evidence type="ECO:0000313" key="9">
    <source>
        <dbReference type="EMBL" id="MQY45476.1"/>
    </source>
</evidence>
<keyword evidence="5 8" id="KW-1133">Transmembrane helix</keyword>
<dbReference type="AlphaFoldDB" id="A0A6A8A8B4"/>
<evidence type="ECO:0000256" key="6">
    <source>
        <dbReference type="ARBA" id="ARBA00023136"/>
    </source>
</evidence>
<dbReference type="GO" id="GO:0016020">
    <property type="term" value="C:membrane"/>
    <property type="evidence" value="ECO:0007669"/>
    <property type="project" value="UniProtKB-SubCell"/>
</dbReference>
<dbReference type="InterPro" id="IPR050321">
    <property type="entry name" value="Glycosyltr_2/OpgH_subfam"/>
</dbReference>
<evidence type="ECO:0000256" key="8">
    <source>
        <dbReference type="SAM" id="Phobius"/>
    </source>
</evidence>
<keyword evidence="3 9" id="KW-0808">Transferase</keyword>
<keyword evidence="6 8" id="KW-0472">Membrane</keyword>
<evidence type="ECO:0000256" key="4">
    <source>
        <dbReference type="ARBA" id="ARBA00022692"/>
    </source>
</evidence>
<dbReference type="PANTHER" id="PTHR43867">
    <property type="entry name" value="CELLULOSE SYNTHASE CATALYTIC SUBUNIT A [UDP-FORMING]"/>
    <property type="match status" value="1"/>
</dbReference>
<dbReference type="PANTHER" id="PTHR43867:SF2">
    <property type="entry name" value="CELLULOSE SYNTHASE CATALYTIC SUBUNIT A [UDP-FORMING]"/>
    <property type="match status" value="1"/>
</dbReference>
<dbReference type="Pfam" id="PF13641">
    <property type="entry name" value="Glyco_tranf_2_3"/>
    <property type="match status" value="1"/>
</dbReference>
<name>A0A6A8A8B4_9HYPH</name>
<evidence type="ECO:0000256" key="2">
    <source>
        <dbReference type="ARBA" id="ARBA00022676"/>
    </source>
</evidence>
<evidence type="ECO:0000256" key="3">
    <source>
        <dbReference type="ARBA" id="ARBA00022679"/>
    </source>
</evidence>
<accession>A0A6A8A8B4</accession>
<protein>
    <submittedName>
        <fullName evidence="9">Glycosyltransferase</fullName>
    </submittedName>
</protein>